<reference evidence="3" key="1">
    <citation type="submission" date="2022-11" db="EMBL/GenBank/DDBJ databases">
        <authorList>
            <person name="Morgan W.R."/>
            <person name="Tartar A."/>
        </authorList>
    </citation>
    <scope>NUCLEOTIDE SEQUENCE</scope>
    <source>
        <strain evidence="3">ARSEF 373</strain>
    </source>
</reference>
<proteinExistence type="predicted"/>
<evidence type="ECO:0000313" key="3">
    <source>
        <dbReference type="EMBL" id="DBA01237.1"/>
    </source>
</evidence>
<evidence type="ECO:0000259" key="2">
    <source>
        <dbReference type="PROSITE" id="PS50966"/>
    </source>
</evidence>
<dbReference type="Proteomes" id="UP001146120">
    <property type="component" value="Unassembled WGS sequence"/>
</dbReference>
<comment type="caution">
    <text evidence="3">The sequence shown here is derived from an EMBL/GenBank/DDBJ whole genome shotgun (WGS) entry which is preliminary data.</text>
</comment>
<dbReference type="PROSITE" id="PS50966">
    <property type="entry name" value="ZF_SWIM"/>
    <property type="match status" value="1"/>
</dbReference>
<reference evidence="3" key="2">
    <citation type="journal article" date="2023" name="Microbiol Resour">
        <title>Decontamination and Annotation of the Draft Genome Sequence of the Oomycete Lagenidium giganteum ARSEF 373.</title>
        <authorList>
            <person name="Morgan W.R."/>
            <person name="Tartar A."/>
        </authorList>
    </citation>
    <scope>NUCLEOTIDE SEQUENCE</scope>
    <source>
        <strain evidence="3">ARSEF 373</strain>
    </source>
</reference>
<organism evidence="3 4">
    <name type="scientific">Lagenidium giganteum</name>
    <dbReference type="NCBI Taxonomy" id="4803"/>
    <lineage>
        <taxon>Eukaryota</taxon>
        <taxon>Sar</taxon>
        <taxon>Stramenopiles</taxon>
        <taxon>Oomycota</taxon>
        <taxon>Peronosporomycetes</taxon>
        <taxon>Pythiales</taxon>
        <taxon>Pythiaceae</taxon>
    </lineage>
</organism>
<dbReference type="InterPro" id="IPR007527">
    <property type="entry name" value="Znf_SWIM"/>
</dbReference>
<keyword evidence="1" id="KW-0862">Zinc</keyword>
<feature type="domain" description="SWIM-type" evidence="2">
    <location>
        <begin position="320"/>
        <end position="351"/>
    </location>
</feature>
<keyword evidence="4" id="KW-1185">Reference proteome</keyword>
<evidence type="ECO:0000256" key="1">
    <source>
        <dbReference type="PROSITE-ProRule" id="PRU00325"/>
    </source>
</evidence>
<dbReference type="GO" id="GO:0008270">
    <property type="term" value="F:zinc ion binding"/>
    <property type="evidence" value="ECO:0007669"/>
    <property type="project" value="UniProtKB-KW"/>
</dbReference>
<protein>
    <recommendedName>
        <fullName evidence="2">SWIM-type domain-containing protein</fullName>
    </recommendedName>
</protein>
<accession>A0AAV2Z3J6</accession>
<keyword evidence="1" id="KW-0863">Zinc-finger</keyword>
<dbReference type="AlphaFoldDB" id="A0AAV2Z3J6"/>
<evidence type="ECO:0000313" key="4">
    <source>
        <dbReference type="Proteomes" id="UP001146120"/>
    </source>
</evidence>
<dbReference type="EMBL" id="DAKRPA010000051">
    <property type="protein sequence ID" value="DBA01237.1"/>
    <property type="molecule type" value="Genomic_DNA"/>
</dbReference>
<keyword evidence="1" id="KW-0479">Metal-binding</keyword>
<gene>
    <name evidence="3" type="ORF">N0F65_010829</name>
</gene>
<sequence>MELSVYPKPTRASIRAMNVHVHQVGIGRGIHCILRDAQPQVGIAGSRLGHSNALTQVWPDIENLSRWPYLVRKAREQKMLRNPDVLDELILPHLRLLHQSQFLKLKDVVVEHWEAVGEDEYAKWFQNQYANEACCRWFVCASGVGGVSPNQNPIESCHNAMKKVAALSMRASTEWVLTVTLPAIIRHEALATAAGFTCGGPIPAEMLIEGRLLTATGNARRVYAGQGRRVINGRLVNAKVKSGFGDNIPVSQARASVFLRSWGRLEARESTVIIPLSYFSLHHVCLKTEQTIFDLEPADLVARKGMIGSVWLEAWPDLIANVRAKHACDCHGFFQAGWVCPHILAALRIVDGIDRFDLLARIPCRKVPRRPPKPQRALCHQNAPFFSIG</sequence>
<name>A0AAV2Z3J6_9STRA</name>